<dbReference type="InterPro" id="IPR029045">
    <property type="entry name" value="ClpP/crotonase-like_dom_sf"/>
</dbReference>
<organism evidence="1 2">
    <name type="scientific">Actinomadura chokoriensis</name>
    <dbReference type="NCBI Taxonomy" id="454156"/>
    <lineage>
        <taxon>Bacteria</taxon>
        <taxon>Bacillati</taxon>
        <taxon>Actinomycetota</taxon>
        <taxon>Actinomycetes</taxon>
        <taxon>Streptosporangiales</taxon>
        <taxon>Thermomonosporaceae</taxon>
        <taxon>Actinomadura</taxon>
    </lineage>
</organism>
<dbReference type="SUPFAM" id="SSF52096">
    <property type="entry name" value="ClpP/crotonase"/>
    <property type="match status" value="1"/>
</dbReference>
<evidence type="ECO:0000313" key="2">
    <source>
        <dbReference type="Proteomes" id="UP001569904"/>
    </source>
</evidence>
<sequence>MIDLQRDGDVHVLRFDAGENRFGPDFLGAVEGALDTVAKSDGPAALVTVGTGKFYSNGLDLEWLGANQDKFEEYLRRVHGLFARVLELAMPTVAAVNGHAFAGGGMLALCHDAAVMRTDRGYFCLPEVDLGMSFTPGMNALLKERLPRATAHEAMLTGRRYTAEQAREAGIVQRVAAGDEVLPAAVELAAASAGRNGKTVARIRADLYRPVLDALHGPALNGPAPR</sequence>
<dbReference type="Gene3D" id="3.90.226.10">
    <property type="entry name" value="2-enoyl-CoA Hydratase, Chain A, domain 1"/>
    <property type="match status" value="1"/>
</dbReference>
<accession>A0ABV4R142</accession>
<dbReference type="RefSeq" id="WP_371941876.1">
    <property type="nucleotide sequence ID" value="NZ_JAXCEH010000009.1"/>
</dbReference>
<dbReference type="PANTHER" id="PTHR11941:SF75">
    <property type="entry name" value="ENOYL-COA HYDRATASE_ISOMERASE FAMILY PROTEIN"/>
    <property type="match status" value="1"/>
</dbReference>
<evidence type="ECO:0000313" key="1">
    <source>
        <dbReference type="EMBL" id="MFA1555147.1"/>
    </source>
</evidence>
<proteinExistence type="predicted"/>
<protein>
    <submittedName>
        <fullName evidence="1">Enoyl-CoA hydratase/isomerase family protein</fullName>
    </submittedName>
</protein>
<keyword evidence="2" id="KW-1185">Reference proteome</keyword>
<gene>
    <name evidence="1" type="ORF">SM436_15770</name>
</gene>
<dbReference type="Pfam" id="PF00378">
    <property type="entry name" value="ECH_1"/>
    <property type="match status" value="1"/>
</dbReference>
<dbReference type="CDD" id="cd06558">
    <property type="entry name" value="crotonase-like"/>
    <property type="match status" value="1"/>
</dbReference>
<name>A0ABV4R142_9ACTN</name>
<dbReference type="EMBL" id="JAXCEH010000009">
    <property type="protein sequence ID" value="MFA1555147.1"/>
    <property type="molecule type" value="Genomic_DNA"/>
</dbReference>
<dbReference type="Proteomes" id="UP001569904">
    <property type="component" value="Unassembled WGS sequence"/>
</dbReference>
<comment type="caution">
    <text evidence="1">The sequence shown here is derived from an EMBL/GenBank/DDBJ whole genome shotgun (WGS) entry which is preliminary data.</text>
</comment>
<dbReference type="InterPro" id="IPR001753">
    <property type="entry name" value="Enoyl-CoA_hydra/iso"/>
</dbReference>
<reference evidence="1 2" key="1">
    <citation type="submission" date="2023-11" db="EMBL/GenBank/DDBJ databases">
        <title>Actinomadura monticuli sp. nov., isolated from volcanic ash.</title>
        <authorList>
            <person name="Lee S.D."/>
            <person name="Yang H."/>
            <person name="Kim I.S."/>
        </authorList>
    </citation>
    <scope>NUCLEOTIDE SEQUENCE [LARGE SCALE GENOMIC DNA]</scope>
    <source>
        <strain evidence="1 2">DSM 45346</strain>
    </source>
</reference>
<dbReference type="PANTHER" id="PTHR11941">
    <property type="entry name" value="ENOYL-COA HYDRATASE-RELATED"/>
    <property type="match status" value="1"/>
</dbReference>